<feature type="non-terminal residue" evidence="1">
    <location>
        <position position="69"/>
    </location>
</feature>
<dbReference type="AlphaFoldDB" id="A0AAV0MYH4"/>
<keyword evidence="2" id="KW-1185">Reference proteome</keyword>
<accession>A0AAV0MYH4</accession>
<gene>
    <name evidence="1" type="ORF">LITE_LOCUS30777</name>
</gene>
<protein>
    <submittedName>
        <fullName evidence="1">Uncharacterized protein</fullName>
    </submittedName>
</protein>
<organism evidence="1 2">
    <name type="scientific">Linum tenue</name>
    <dbReference type="NCBI Taxonomy" id="586396"/>
    <lineage>
        <taxon>Eukaryota</taxon>
        <taxon>Viridiplantae</taxon>
        <taxon>Streptophyta</taxon>
        <taxon>Embryophyta</taxon>
        <taxon>Tracheophyta</taxon>
        <taxon>Spermatophyta</taxon>
        <taxon>Magnoliopsida</taxon>
        <taxon>eudicotyledons</taxon>
        <taxon>Gunneridae</taxon>
        <taxon>Pentapetalae</taxon>
        <taxon>rosids</taxon>
        <taxon>fabids</taxon>
        <taxon>Malpighiales</taxon>
        <taxon>Linaceae</taxon>
        <taxon>Linum</taxon>
    </lineage>
</organism>
<feature type="non-terminal residue" evidence="1">
    <location>
        <position position="1"/>
    </location>
</feature>
<name>A0AAV0MYH4_9ROSI</name>
<comment type="caution">
    <text evidence="1">The sequence shown here is derived from an EMBL/GenBank/DDBJ whole genome shotgun (WGS) entry which is preliminary data.</text>
</comment>
<dbReference type="EMBL" id="CAMGYJ010000007">
    <property type="protein sequence ID" value="CAI0451172.1"/>
    <property type="molecule type" value="Genomic_DNA"/>
</dbReference>
<evidence type="ECO:0000313" key="2">
    <source>
        <dbReference type="Proteomes" id="UP001154282"/>
    </source>
</evidence>
<proteinExistence type="predicted"/>
<reference evidence="1" key="1">
    <citation type="submission" date="2022-08" db="EMBL/GenBank/DDBJ databases">
        <authorList>
            <person name="Gutierrez-Valencia J."/>
        </authorList>
    </citation>
    <scope>NUCLEOTIDE SEQUENCE</scope>
</reference>
<dbReference type="Proteomes" id="UP001154282">
    <property type="component" value="Unassembled WGS sequence"/>
</dbReference>
<sequence>DLRIGSANSLCLSQIEKQPQRVDFRCDIIHQSEIPMQQQEQQKQGRGQVPKVISSISRRVATFCQIEIW</sequence>
<evidence type="ECO:0000313" key="1">
    <source>
        <dbReference type="EMBL" id="CAI0451172.1"/>
    </source>
</evidence>